<evidence type="ECO:0000313" key="2">
    <source>
        <dbReference type="Proteomes" id="UP001140562"/>
    </source>
</evidence>
<dbReference type="PANTHER" id="PTHR38790:SF4">
    <property type="entry name" value="2EXR DOMAIN-CONTAINING PROTEIN"/>
    <property type="match status" value="1"/>
</dbReference>
<protein>
    <submittedName>
        <fullName evidence="1">Uncharacterized protein</fullName>
    </submittedName>
</protein>
<dbReference type="OrthoDB" id="5413827at2759"/>
<evidence type="ECO:0000313" key="1">
    <source>
        <dbReference type="EMBL" id="KAJ4343308.1"/>
    </source>
</evidence>
<dbReference type="AlphaFoldDB" id="A0A9W9C5E3"/>
<proteinExistence type="predicted"/>
<organism evidence="1 2">
    <name type="scientific">Didymella glomerata</name>
    <dbReference type="NCBI Taxonomy" id="749621"/>
    <lineage>
        <taxon>Eukaryota</taxon>
        <taxon>Fungi</taxon>
        <taxon>Dikarya</taxon>
        <taxon>Ascomycota</taxon>
        <taxon>Pezizomycotina</taxon>
        <taxon>Dothideomycetes</taxon>
        <taxon>Pleosporomycetidae</taxon>
        <taxon>Pleosporales</taxon>
        <taxon>Pleosporineae</taxon>
        <taxon>Didymellaceae</taxon>
        <taxon>Didymella</taxon>
    </lineage>
</organism>
<dbReference type="PANTHER" id="PTHR38790">
    <property type="entry name" value="2EXR DOMAIN-CONTAINING PROTEIN-RELATED"/>
    <property type="match status" value="1"/>
</dbReference>
<comment type="caution">
    <text evidence="1">The sequence shown here is derived from an EMBL/GenBank/DDBJ whole genome shotgun (WGS) entry which is preliminary data.</text>
</comment>
<reference evidence="1" key="1">
    <citation type="submission" date="2022-10" db="EMBL/GenBank/DDBJ databases">
        <title>Tapping the CABI collections for fungal endophytes: first genome assemblies for Collariella, Neodidymelliopsis, Ascochyta clinopodiicola, Didymella pomorum, Didymosphaeria variabile, Neocosmospora piperis and Neocucurbitaria cava.</title>
        <authorList>
            <person name="Hill R."/>
        </authorList>
    </citation>
    <scope>NUCLEOTIDE SEQUENCE</scope>
    <source>
        <strain evidence="1">IMI 360193</strain>
    </source>
</reference>
<keyword evidence="2" id="KW-1185">Reference proteome</keyword>
<gene>
    <name evidence="1" type="ORF">N0V87_000530</name>
</gene>
<name>A0A9W9C5E3_9PLEO</name>
<dbReference type="EMBL" id="JAPEUV010000003">
    <property type="protein sequence ID" value="KAJ4343308.1"/>
    <property type="molecule type" value="Genomic_DNA"/>
</dbReference>
<sequence length="260" mass="29420">MAPVNANHQTKPPHVSAAKALPYRVIKRPARGFHRFRSGILNVVPKGAEKSIVNMNRNSALLRLPTEIRQEIWKYVLGGKTYLATCFGGRYYSGDYKFAPSAAETCNGMVLLRTCRQIYSEAVLYPFIKATFAYHNLTYLTRSVQALQPYQRKLVTQLRIDCRRQNHTPGVEESGLLSDHETEIKKLFPAVAHITVLIHGITDADRSFDDQPFEASVEMVSPHFRKLIETTRATLVVGSTHDEIEAREVDEMDDANNEDD</sequence>
<accession>A0A9W9C5E3</accession>
<dbReference type="Proteomes" id="UP001140562">
    <property type="component" value="Unassembled WGS sequence"/>
</dbReference>